<dbReference type="InParanoid" id="W5NN05"/>
<feature type="chain" id="PRO_5004867963" description="TIR domain-containing protein" evidence="17">
    <location>
        <begin position="18"/>
        <end position="832"/>
    </location>
</feature>
<evidence type="ECO:0000256" key="4">
    <source>
        <dbReference type="ARBA" id="ARBA00022614"/>
    </source>
</evidence>
<protein>
    <recommendedName>
        <fullName evidence="18">TIR domain-containing protein</fullName>
    </recommendedName>
</protein>
<dbReference type="InterPro" id="IPR017241">
    <property type="entry name" value="Toll-like_receptor"/>
</dbReference>
<proteinExistence type="inferred from homology"/>
<evidence type="ECO:0000256" key="9">
    <source>
        <dbReference type="ARBA" id="ARBA00022989"/>
    </source>
</evidence>
<dbReference type="eggNOG" id="KOG4641">
    <property type="taxonomic scope" value="Eukaryota"/>
</dbReference>
<dbReference type="Gene3D" id="3.40.50.10140">
    <property type="entry name" value="Toll/interleukin-1 receptor homology (TIR) domain"/>
    <property type="match status" value="1"/>
</dbReference>
<evidence type="ECO:0000256" key="13">
    <source>
        <dbReference type="ARBA" id="ARBA00023180"/>
    </source>
</evidence>
<evidence type="ECO:0000256" key="17">
    <source>
        <dbReference type="SAM" id="SignalP"/>
    </source>
</evidence>
<feature type="domain" description="TIR" evidence="18">
    <location>
        <begin position="664"/>
        <end position="805"/>
    </location>
</feature>
<evidence type="ECO:0000256" key="5">
    <source>
        <dbReference type="ARBA" id="ARBA00022692"/>
    </source>
</evidence>
<comment type="subcellular location">
    <subcellularLocation>
        <location evidence="1">Membrane</location>
        <topology evidence="1">Single-pass type I membrane protein</topology>
    </subcellularLocation>
</comment>
<dbReference type="InterPro" id="IPR001611">
    <property type="entry name" value="Leu-rich_rpt"/>
</dbReference>
<keyword evidence="11" id="KW-0472">Membrane</keyword>
<dbReference type="SMART" id="SM00369">
    <property type="entry name" value="LRR_TYP"/>
    <property type="match status" value="6"/>
</dbReference>
<dbReference type="InterPro" id="IPR032675">
    <property type="entry name" value="LRR_dom_sf"/>
</dbReference>
<keyword evidence="13" id="KW-0325">Glycoprotein</keyword>
<accession>W5NN05</accession>
<dbReference type="Proteomes" id="UP000018468">
    <property type="component" value="Linkage group LG8"/>
</dbReference>
<dbReference type="Pfam" id="PF13855">
    <property type="entry name" value="LRR_8"/>
    <property type="match status" value="2"/>
</dbReference>
<dbReference type="STRING" id="7918.ENSLOCP00000022014"/>
<dbReference type="PANTHER" id="PTHR24365">
    <property type="entry name" value="TOLL-LIKE RECEPTOR"/>
    <property type="match status" value="1"/>
</dbReference>
<dbReference type="InterPro" id="IPR000157">
    <property type="entry name" value="TIR_dom"/>
</dbReference>
<dbReference type="SMART" id="SM00255">
    <property type="entry name" value="TIR"/>
    <property type="match status" value="1"/>
</dbReference>
<name>W5NN05_LEPOC</name>
<evidence type="ECO:0000256" key="15">
    <source>
        <dbReference type="PIRNR" id="PIRNR037595"/>
    </source>
</evidence>
<evidence type="ECO:0000313" key="19">
    <source>
        <dbReference type="Ensembl" id="ENSLOCP00000022014.1"/>
    </source>
</evidence>
<dbReference type="EMBL" id="AHAT01008892">
    <property type="status" value="NOT_ANNOTATED_CDS"/>
    <property type="molecule type" value="Genomic_DNA"/>
</dbReference>
<evidence type="ECO:0000256" key="1">
    <source>
        <dbReference type="ARBA" id="ARBA00004479"/>
    </source>
</evidence>
<evidence type="ECO:0000256" key="7">
    <source>
        <dbReference type="ARBA" id="ARBA00022737"/>
    </source>
</evidence>
<evidence type="ECO:0000256" key="6">
    <source>
        <dbReference type="ARBA" id="ARBA00022729"/>
    </source>
</evidence>
<evidence type="ECO:0000256" key="3">
    <source>
        <dbReference type="ARBA" id="ARBA00022588"/>
    </source>
</evidence>
<evidence type="ECO:0000259" key="18">
    <source>
        <dbReference type="PROSITE" id="PS50104"/>
    </source>
</evidence>
<comment type="similarity">
    <text evidence="2 15">Belongs to the Toll-like receptor family.</text>
</comment>
<dbReference type="InterPro" id="IPR003591">
    <property type="entry name" value="Leu-rich_rpt_typical-subtyp"/>
</dbReference>
<evidence type="ECO:0000256" key="8">
    <source>
        <dbReference type="ARBA" id="ARBA00022859"/>
    </source>
</evidence>
<evidence type="ECO:0000256" key="2">
    <source>
        <dbReference type="ARBA" id="ARBA00009634"/>
    </source>
</evidence>
<dbReference type="AlphaFoldDB" id="W5NN05"/>
<organism evidence="19 20">
    <name type="scientific">Lepisosteus oculatus</name>
    <name type="common">Spotted gar</name>
    <dbReference type="NCBI Taxonomy" id="7918"/>
    <lineage>
        <taxon>Eukaryota</taxon>
        <taxon>Metazoa</taxon>
        <taxon>Chordata</taxon>
        <taxon>Craniata</taxon>
        <taxon>Vertebrata</taxon>
        <taxon>Euteleostomi</taxon>
        <taxon>Actinopterygii</taxon>
        <taxon>Neopterygii</taxon>
        <taxon>Holostei</taxon>
        <taxon>Semionotiformes</taxon>
        <taxon>Lepisosteidae</taxon>
        <taxon>Lepisosteus</taxon>
    </lineage>
</organism>
<dbReference type="InterPro" id="IPR000483">
    <property type="entry name" value="Cys-rich_flank_reg_C"/>
</dbReference>
<keyword evidence="10" id="KW-0520">NAD</keyword>
<keyword evidence="6 17" id="KW-0732">Signal</keyword>
<keyword evidence="7" id="KW-0677">Repeat</keyword>
<dbReference type="SUPFAM" id="SSF52200">
    <property type="entry name" value="Toll/Interleukin receptor TIR domain"/>
    <property type="match status" value="1"/>
</dbReference>
<dbReference type="Ensembl" id="ENSLOCT00000022053.1">
    <property type="protein sequence ID" value="ENSLOCP00000022014.1"/>
    <property type="gene ID" value="ENSLOCG00000017911.1"/>
</dbReference>
<feature type="signal peptide" evidence="17">
    <location>
        <begin position="1"/>
        <end position="17"/>
    </location>
</feature>
<feature type="disulfide bond" evidence="16">
    <location>
        <begin position="370"/>
        <end position="399"/>
    </location>
</feature>
<dbReference type="SUPFAM" id="SSF52047">
    <property type="entry name" value="RNI-like"/>
    <property type="match status" value="1"/>
</dbReference>
<dbReference type="GO" id="GO:0002224">
    <property type="term" value="P:toll-like receptor signaling pathway"/>
    <property type="evidence" value="ECO:0000318"/>
    <property type="project" value="GO_Central"/>
</dbReference>
<dbReference type="PIRSF" id="PIRSF037595">
    <property type="entry name" value="Toll-like_receptor"/>
    <property type="match status" value="1"/>
</dbReference>
<keyword evidence="14 15" id="KW-0395">Inflammatory response</keyword>
<dbReference type="Gene3D" id="3.80.10.10">
    <property type="entry name" value="Ribonuclease Inhibitor"/>
    <property type="match status" value="1"/>
</dbReference>
<dbReference type="HOGENOM" id="CLU_006000_3_0_1"/>
<evidence type="ECO:0000313" key="20">
    <source>
        <dbReference type="Proteomes" id="UP000018468"/>
    </source>
</evidence>
<sequence length="832" mass="95652">FMLHFSIFLLFWIIAATRFLALKAKQMSAGNEDIGRELCNIVKQHRKDLSKNNFTAIPSDLPRNTQYLDLSYNRISRINSGDLMTLPYLCFLNFAHNGLEFISPTAFQNNSRIQVLNISHNSLKFIPELPSFQGRILDISHNIYGNYTLTDTFRNLWHLQSLSLGSPYARSIHVNDFAALQDIHLKQLSLGAGLGLQNYEHGSFAQLKSLQELTLKMSFCNEYLMFHNVLKDVGKAEIESLKLVKFFPHTCKSNKTDPFEVLNSTTSLSNITFEDTWISSSLMNNIVLNTFKASIQALAFLNITYYEDTVNGVQFKGIPGYNQTARIRVVIFDNVLHYQYRYPQININVSYFYQIVYLKFSGTGMNISPCNLISALPSLEILDLSNNLLNDDGFWWPGCSYINVFPALKHLSLSNNRFVNIAFISDRTQQIKTLESLDLSFNSIKLKDKCSWPSHLIELNLSNNDLGNSVFKYLSSHFKRLNLCKTGITVLSQDTLSMMPNLTHLFLSSNNIRILPADLLAPSLKVLYMDHNDINVVDQMFFKRLQSLKSLNLGNNPLSCSCDSYWFVTALNKTLLVDWPQEYTCSTPPSLDGMLLEDYQPDRLACESWLQATTAIPVTAVSVVVISLVFYFCEGPWYLKMLWVWIRVKRRNYQAAKTLGNASFHYHAFISYSQNDSSWVGSQLVPNLENEGFCLCIHERDFVPGNWIIDNIINCVECSYKTLFVLSQNFIQSEWCNYELFFAQHRALTIHQDSLVFILLEPIPADSLPRRFLKLRTLLRQQTYLEWPKEEKKRQFFWTNLKAMLKTANKHMVMKDVAKDIVDSCPLLKCAE</sequence>
<keyword evidence="4" id="KW-0433">Leucine-rich repeat</keyword>
<evidence type="ECO:0000256" key="10">
    <source>
        <dbReference type="ARBA" id="ARBA00023027"/>
    </source>
</evidence>
<keyword evidence="3 15" id="KW-0399">Innate immunity</keyword>
<keyword evidence="9" id="KW-1133">Transmembrane helix</keyword>
<evidence type="ECO:0000256" key="11">
    <source>
        <dbReference type="ARBA" id="ARBA00023136"/>
    </source>
</evidence>
<dbReference type="SMART" id="SM00082">
    <property type="entry name" value="LRRCT"/>
    <property type="match status" value="1"/>
</dbReference>
<keyword evidence="12 15" id="KW-0675">Receptor</keyword>
<dbReference type="GO" id="GO:0038023">
    <property type="term" value="F:signaling receptor activity"/>
    <property type="evidence" value="ECO:0000318"/>
    <property type="project" value="GO_Central"/>
</dbReference>
<dbReference type="Bgee" id="ENSLOCG00000017911">
    <property type="expression patterns" value="Expressed in liver and 12 other cell types or tissues"/>
</dbReference>
<reference evidence="19" key="3">
    <citation type="submission" date="2025-09" db="UniProtKB">
        <authorList>
            <consortium name="Ensembl"/>
        </authorList>
    </citation>
    <scope>IDENTIFICATION</scope>
</reference>
<reference evidence="19" key="2">
    <citation type="submission" date="2025-08" db="UniProtKB">
        <authorList>
            <consortium name="Ensembl"/>
        </authorList>
    </citation>
    <scope>IDENTIFICATION</scope>
</reference>
<dbReference type="GO" id="GO:0005886">
    <property type="term" value="C:plasma membrane"/>
    <property type="evidence" value="ECO:0000318"/>
    <property type="project" value="GO_Central"/>
</dbReference>
<dbReference type="PANTHER" id="PTHR24365:SF539">
    <property type="entry name" value="TOLL-LIKE RECEPTOR 1"/>
    <property type="match status" value="1"/>
</dbReference>
<keyword evidence="16" id="KW-1015">Disulfide bond</keyword>
<dbReference type="FunFam" id="3.80.10.10:FF:000046">
    <property type="entry name" value="Toll-like receptor 2"/>
    <property type="match status" value="1"/>
</dbReference>
<dbReference type="SMART" id="SM00368">
    <property type="entry name" value="LRR_RI"/>
    <property type="match status" value="4"/>
</dbReference>
<evidence type="ECO:0000256" key="12">
    <source>
        <dbReference type="ARBA" id="ARBA00023170"/>
    </source>
</evidence>
<dbReference type="GO" id="GO:0045087">
    <property type="term" value="P:innate immune response"/>
    <property type="evidence" value="ECO:0007669"/>
    <property type="project" value="UniProtKB-UniRule"/>
</dbReference>
<evidence type="ECO:0000256" key="14">
    <source>
        <dbReference type="ARBA" id="ARBA00023198"/>
    </source>
</evidence>
<dbReference type="Pfam" id="PF01582">
    <property type="entry name" value="TIR"/>
    <property type="match status" value="1"/>
</dbReference>
<dbReference type="InterPro" id="IPR035897">
    <property type="entry name" value="Toll_tir_struct_dom_sf"/>
</dbReference>
<dbReference type="GeneTree" id="ENSGT00940000162201"/>
<reference evidence="20" key="1">
    <citation type="submission" date="2011-12" db="EMBL/GenBank/DDBJ databases">
        <title>The Draft Genome of Lepisosteus oculatus.</title>
        <authorList>
            <consortium name="The Broad Institute Genome Assembly &amp; Analysis Group"/>
            <consortium name="Computational R&amp;D Group"/>
            <consortium name="and Sequencing Platform"/>
            <person name="Di Palma F."/>
            <person name="Alfoldi J."/>
            <person name="Johnson J."/>
            <person name="Berlin A."/>
            <person name="Gnerre S."/>
            <person name="Jaffe D."/>
            <person name="MacCallum I."/>
            <person name="Young S."/>
            <person name="Walker B.J."/>
            <person name="Lander E.S."/>
            <person name="Lindblad-Toh K."/>
        </authorList>
    </citation>
    <scope>NUCLEOTIDE SEQUENCE [LARGE SCALE GENOMIC DNA]</scope>
</reference>
<dbReference type="PROSITE" id="PS50104">
    <property type="entry name" value="TIR"/>
    <property type="match status" value="1"/>
</dbReference>
<dbReference type="PROSITE" id="PS51450">
    <property type="entry name" value="LRR"/>
    <property type="match status" value="3"/>
</dbReference>
<dbReference type="GO" id="GO:0006954">
    <property type="term" value="P:inflammatory response"/>
    <property type="evidence" value="ECO:0000318"/>
    <property type="project" value="GO_Central"/>
</dbReference>
<dbReference type="FunFam" id="3.40.50.10140:FF:000001">
    <property type="entry name" value="Toll-like receptor 2"/>
    <property type="match status" value="1"/>
</dbReference>
<keyword evidence="8 15" id="KW-0391">Immunity</keyword>
<keyword evidence="5" id="KW-0812">Transmembrane</keyword>
<evidence type="ECO:0000256" key="16">
    <source>
        <dbReference type="PIRSR" id="PIRSR037595-2"/>
    </source>
</evidence>
<dbReference type="OMA" id="SESGFWW"/>
<dbReference type="GO" id="GO:0004888">
    <property type="term" value="F:transmembrane signaling receptor activity"/>
    <property type="evidence" value="ECO:0007669"/>
    <property type="project" value="InterPro"/>
</dbReference>
<keyword evidence="20" id="KW-1185">Reference proteome</keyword>